<dbReference type="Proteomes" id="UP001498476">
    <property type="component" value="Unassembled WGS sequence"/>
</dbReference>
<feature type="domain" description="Tse2 ADP-ribosyltransferase toxin" evidence="1">
    <location>
        <begin position="2"/>
        <end position="90"/>
    </location>
</feature>
<keyword evidence="3" id="KW-1185">Reference proteome</keyword>
<evidence type="ECO:0000259" key="1">
    <source>
        <dbReference type="Pfam" id="PF18648"/>
    </source>
</evidence>
<evidence type="ECO:0000313" key="2">
    <source>
        <dbReference type="EMBL" id="KAK7416311.1"/>
    </source>
</evidence>
<dbReference type="Pfam" id="PF18648">
    <property type="entry name" value="ADPRTs_Tse2"/>
    <property type="match status" value="1"/>
</dbReference>
<sequence length="111" mass="12690">MFPNTFEMQEVVRGNLDEALDREDEGKQVETPLIYTISKGTPIPSHFILINEYISKFSLQPSRGMSLKDLNQALDDFYGKYAHKETAEDWLSAHPYQEAASDDADTTWMAK</sequence>
<proteinExistence type="predicted"/>
<dbReference type="EMBL" id="JAZAVJ010000070">
    <property type="protein sequence ID" value="KAK7416311.1"/>
    <property type="molecule type" value="Genomic_DNA"/>
</dbReference>
<evidence type="ECO:0000313" key="3">
    <source>
        <dbReference type="Proteomes" id="UP001498476"/>
    </source>
</evidence>
<organism evidence="2 3">
    <name type="scientific">Neonectria punicea</name>
    <dbReference type="NCBI Taxonomy" id="979145"/>
    <lineage>
        <taxon>Eukaryota</taxon>
        <taxon>Fungi</taxon>
        <taxon>Dikarya</taxon>
        <taxon>Ascomycota</taxon>
        <taxon>Pezizomycotina</taxon>
        <taxon>Sordariomycetes</taxon>
        <taxon>Hypocreomycetidae</taxon>
        <taxon>Hypocreales</taxon>
        <taxon>Nectriaceae</taxon>
        <taxon>Neonectria</taxon>
    </lineage>
</organism>
<name>A0ABR1H6T2_9HYPO</name>
<gene>
    <name evidence="2" type="ORF">QQX98_005255</name>
</gene>
<protein>
    <recommendedName>
        <fullName evidence="1">Tse2 ADP-ribosyltransferase toxin domain-containing protein</fullName>
    </recommendedName>
</protein>
<reference evidence="2 3" key="1">
    <citation type="journal article" date="2025" name="Microbiol. Resour. Announc.">
        <title>Draft genome sequences for Neonectria magnoliae and Neonectria punicea, canker pathogens of Liriodendron tulipifera and Acer saccharum in West Virginia.</title>
        <authorList>
            <person name="Petronek H.M."/>
            <person name="Kasson M.T."/>
            <person name="Metheny A.M."/>
            <person name="Stauder C.M."/>
            <person name="Lovett B."/>
            <person name="Lynch S.C."/>
            <person name="Garnas J.R."/>
            <person name="Kasson L.R."/>
            <person name="Stajich J.E."/>
        </authorList>
    </citation>
    <scope>NUCLEOTIDE SEQUENCE [LARGE SCALE GENOMIC DNA]</scope>
    <source>
        <strain evidence="2 3">NRRL 64653</strain>
    </source>
</reference>
<dbReference type="InterPro" id="IPR041018">
    <property type="entry name" value="ADPRTs_Tse2"/>
</dbReference>
<accession>A0ABR1H6T2</accession>
<comment type="caution">
    <text evidence="2">The sequence shown here is derived from an EMBL/GenBank/DDBJ whole genome shotgun (WGS) entry which is preliminary data.</text>
</comment>